<dbReference type="PANTHER" id="PTHR13947">
    <property type="entry name" value="GNAT FAMILY N-ACETYLTRANSFERASE"/>
    <property type="match status" value="1"/>
</dbReference>
<evidence type="ECO:0000256" key="1">
    <source>
        <dbReference type="ARBA" id="ARBA00022679"/>
    </source>
</evidence>
<evidence type="ECO:0000256" key="2">
    <source>
        <dbReference type="SAM" id="MobiDB-lite"/>
    </source>
</evidence>
<gene>
    <name evidence="4" type="ORF">FHU37_005410</name>
</gene>
<dbReference type="Pfam" id="PF00583">
    <property type="entry name" value="Acetyltransf_1"/>
    <property type="match status" value="1"/>
</dbReference>
<dbReference type="PROSITE" id="PS51186">
    <property type="entry name" value="GNAT"/>
    <property type="match status" value="1"/>
</dbReference>
<dbReference type="Proteomes" id="UP000567795">
    <property type="component" value="Unassembled WGS sequence"/>
</dbReference>
<dbReference type="Gene3D" id="3.40.630.30">
    <property type="match status" value="1"/>
</dbReference>
<feature type="domain" description="N-acetyltransferase" evidence="3">
    <location>
        <begin position="44"/>
        <end position="213"/>
    </location>
</feature>
<organism evidence="4 5">
    <name type="scientific">Allostreptomyces psammosilenae</name>
    <dbReference type="NCBI Taxonomy" id="1892865"/>
    <lineage>
        <taxon>Bacteria</taxon>
        <taxon>Bacillati</taxon>
        <taxon>Actinomycetota</taxon>
        <taxon>Actinomycetes</taxon>
        <taxon>Kitasatosporales</taxon>
        <taxon>Streptomycetaceae</taxon>
        <taxon>Allostreptomyces</taxon>
    </lineage>
</organism>
<dbReference type="GO" id="GO:0008080">
    <property type="term" value="F:N-acetyltransferase activity"/>
    <property type="evidence" value="ECO:0007669"/>
    <property type="project" value="InterPro"/>
</dbReference>
<evidence type="ECO:0000259" key="3">
    <source>
        <dbReference type="PROSITE" id="PS51186"/>
    </source>
</evidence>
<dbReference type="CDD" id="cd04301">
    <property type="entry name" value="NAT_SF"/>
    <property type="match status" value="1"/>
</dbReference>
<feature type="compositionally biased region" description="Low complexity" evidence="2">
    <location>
        <begin position="11"/>
        <end position="25"/>
    </location>
</feature>
<keyword evidence="1 4" id="KW-0808">Transferase</keyword>
<dbReference type="InterPro" id="IPR016181">
    <property type="entry name" value="Acyl_CoA_acyltransferase"/>
</dbReference>
<proteinExistence type="predicted"/>
<sequence>MAATRSGERSTAATAATGPVGPSVPVGPAGAGSGLAGGVRVGRYLVRPAGPEDVGGARSVMLDTIYGDLRSAYVPRWHRDVIDIEGGYLTPDRHTLLVAELEGLVVATGAVRSQGPAHPPNPRWVAERFPSGTTAQLCRVYVRPEHRRAGLARAIVRELRAFVARAGGYRSIYLHTDPAVPGAEAFWRSVGRVVCDERELPGGGQGILHVELPMGSATADADGSPGGGEPSDRGGE</sequence>
<dbReference type="AlphaFoldDB" id="A0A853ACV3"/>
<feature type="region of interest" description="Disordered" evidence="2">
    <location>
        <begin position="216"/>
        <end position="236"/>
    </location>
</feature>
<dbReference type="InterPro" id="IPR050769">
    <property type="entry name" value="NAT_camello-type"/>
</dbReference>
<evidence type="ECO:0000313" key="4">
    <source>
        <dbReference type="EMBL" id="NYI08381.1"/>
    </source>
</evidence>
<reference evidence="4 5" key="1">
    <citation type="submission" date="2020-07" db="EMBL/GenBank/DDBJ databases">
        <title>Sequencing the genomes of 1000 actinobacteria strains.</title>
        <authorList>
            <person name="Klenk H.-P."/>
        </authorList>
    </citation>
    <scope>NUCLEOTIDE SEQUENCE [LARGE SCALE GENOMIC DNA]</scope>
    <source>
        <strain evidence="4 5">DSM 42178</strain>
    </source>
</reference>
<comment type="caution">
    <text evidence="4">The sequence shown here is derived from an EMBL/GenBank/DDBJ whole genome shotgun (WGS) entry which is preliminary data.</text>
</comment>
<dbReference type="InterPro" id="IPR000182">
    <property type="entry name" value="GNAT_dom"/>
</dbReference>
<evidence type="ECO:0000313" key="5">
    <source>
        <dbReference type="Proteomes" id="UP000567795"/>
    </source>
</evidence>
<name>A0A853ACV3_9ACTN</name>
<keyword evidence="5" id="KW-1185">Reference proteome</keyword>
<dbReference type="EMBL" id="JACBZD010000002">
    <property type="protein sequence ID" value="NYI08381.1"/>
    <property type="molecule type" value="Genomic_DNA"/>
</dbReference>
<feature type="region of interest" description="Disordered" evidence="2">
    <location>
        <begin position="1"/>
        <end position="25"/>
    </location>
</feature>
<protein>
    <submittedName>
        <fullName evidence="4">GNAT superfamily N-acetyltransferase</fullName>
    </submittedName>
</protein>
<dbReference type="SUPFAM" id="SSF55729">
    <property type="entry name" value="Acyl-CoA N-acyltransferases (Nat)"/>
    <property type="match status" value="1"/>
</dbReference>
<dbReference type="PANTHER" id="PTHR13947:SF37">
    <property type="entry name" value="LD18367P"/>
    <property type="match status" value="1"/>
</dbReference>
<accession>A0A853ACV3</accession>